<evidence type="ECO:0000313" key="3">
    <source>
        <dbReference type="Proteomes" id="UP000178121"/>
    </source>
</evidence>
<keyword evidence="1" id="KW-1133">Transmembrane helix</keyword>
<protein>
    <submittedName>
        <fullName evidence="2">Uncharacterized protein</fullName>
    </submittedName>
</protein>
<reference evidence="2 3" key="1">
    <citation type="journal article" date="2016" name="Nat. Commun.">
        <title>Thousands of microbial genomes shed light on interconnected biogeochemical processes in an aquifer system.</title>
        <authorList>
            <person name="Anantharaman K."/>
            <person name="Brown C.T."/>
            <person name="Hug L.A."/>
            <person name="Sharon I."/>
            <person name="Castelle C.J."/>
            <person name="Probst A.J."/>
            <person name="Thomas B.C."/>
            <person name="Singh A."/>
            <person name="Wilkins M.J."/>
            <person name="Karaoz U."/>
            <person name="Brodie E.L."/>
            <person name="Williams K.H."/>
            <person name="Hubbard S.S."/>
            <person name="Banfield J.F."/>
        </authorList>
    </citation>
    <scope>NUCLEOTIDE SEQUENCE [LARGE SCALE GENOMIC DNA]</scope>
</reference>
<evidence type="ECO:0000313" key="2">
    <source>
        <dbReference type="EMBL" id="OHA21695.1"/>
    </source>
</evidence>
<dbReference type="Proteomes" id="UP000178121">
    <property type="component" value="Unassembled WGS sequence"/>
</dbReference>
<organism evidence="2 3">
    <name type="scientific">Candidatus Taylorbacteria bacterium RIFCSPHIGHO2_01_FULL_51_15</name>
    <dbReference type="NCBI Taxonomy" id="1802304"/>
    <lineage>
        <taxon>Bacteria</taxon>
        <taxon>Candidatus Tayloriibacteriota</taxon>
    </lineage>
</organism>
<proteinExistence type="predicted"/>
<feature type="transmembrane region" description="Helical" evidence="1">
    <location>
        <begin position="20"/>
        <end position="41"/>
    </location>
</feature>
<keyword evidence="1" id="KW-0472">Membrane</keyword>
<dbReference type="AlphaFoldDB" id="A0A1G2MCN8"/>
<accession>A0A1G2MCN8</accession>
<sequence>MWIERMDHRTAYKQQRRRFWIVTSVWGIPALVVLPFAIVIGKSAKEPLDLLQQGEAWLATLPLSLQAPLKVTLIVGSILTLTTALVVLCRLGRLLVCGPGFRLTCTDCKRFIDARSKWTCGACDHINGGQDLFGLLFGGNFTSFLRHCPKCREEPSAVRCPSCKKAVFLDSRRSEDTIATPFSFLGSAAELAGEALKGAASLAKEAEPLVVEIFGRGFEHGWKMNELQFAKELEEALAAVYESKLRRVKTEQEIKGLRTLKGTSDSNRDELRQTIHKEFASDEAVADVRREYAKKFKADAHMMKKFDLVSARWRESKIP</sequence>
<name>A0A1G2MCN8_9BACT</name>
<feature type="transmembrane region" description="Helical" evidence="1">
    <location>
        <begin position="71"/>
        <end position="92"/>
    </location>
</feature>
<dbReference type="EMBL" id="MHRI01000005">
    <property type="protein sequence ID" value="OHA21695.1"/>
    <property type="molecule type" value="Genomic_DNA"/>
</dbReference>
<evidence type="ECO:0000256" key="1">
    <source>
        <dbReference type="SAM" id="Phobius"/>
    </source>
</evidence>
<comment type="caution">
    <text evidence="2">The sequence shown here is derived from an EMBL/GenBank/DDBJ whole genome shotgun (WGS) entry which is preliminary data.</text>
</comment>
<gene>
    <name evidence="2" type="ORF">A2849_02225</name>
</gene>
<keyword evidence="1" id="KW-0812">Transmembrane</keyword>